<evidence type="ECO:0000313" key="2">
    <source>
        <dbReference type="Proteomes" id="UP001319827"/>
    </source>
</evidence>
<dbReference type="RefSeq" id="WP_221251651.1">
    <property type="nucleotide sequence ID" value="NZ_AP024355.1"/>
</dbReference>
<keyword evidence="2" id="KW-1185">Reference proteome</keyword>
<organism evidence="1 2">
    <name type="scientific">Desulfuromonas versatilis</name>
    <dbReference type="NCBI Taxonomy" id="2802975"/>
    <lineage>
        <taxon>Bacteria</taxon>
        <taxon>Pseudomonadati</taxon>
        <taxon>Thermodesulfobacteriota</taxon>
        <taxon>Desulfuromonadia</taxon>
        <taxon>Desulfuromonadales</taxon>
        <taxon>Desulfuromonadaceae</taxon>
        <taxon>Desulfuromonas</taxon>
    </lineage>
</organism>
<reference evidence="1 2" key="1">
    <citation type="journal article" date="2016" name="C (Basel)">
        <title>Selective Growth of and Electricity Production by Marine Exoelectrogenic Bacteria in Self-Aggregated Hydrogel of Microbially Reduced Graphene Oxide.</title>
        <authorList>
            <person name="Yoshida N."/>
            <person name="Goto Y."/>
            <person name="Miyata Y."/>
        </authorList>
    </citation>
    <scope>NUCLEOTIDE SEQUENCE [LARGE SCALE GENOMIC DNA]</scope>
    <source>
        <strain evidence="1 2">NIT-T3</strain>
    </source>
</reference>
<sequence length="119" mass="13408">MKRRTVCEFVRKAELWPLVDAWSGETGFRLWREEGDRRIYRKGAWLLTAPAFVEISQRQGRVRIEAWVKADFFLVLSLLSGRSAEAGIESGGLTAAVPRKRARAALNILLGRLGQKPIG</sequence>
<dbReference type="Proteomes" id="UP001319827">
    <property type="component" value="Chromosome"/>
</dbReference>
<gene>
    <name evidence="1" type="ORF">DESUT3_13010</name>
</gene>
<protein>
    <submittedName>
        <fullName evidence="1">Uncharacterized protein</fullName>
    </submittedName>
</protein>
<accession>A0ABM8HUB5</accession>
<dbReference type="EMBL" id="AP024355">
    <property type="protein sequence ID" value="BCR04232.1"/>
    <property type="molecule type" value="Genomic_DNA"/>
</dbReference>
<proteinExistence type="predicted"/>
<reference evidence="1 2" key="2">
    <citation type="journal article" date="2021" name="Int. J. Syst. Evol. Microbiol.">
        <title>Isolation and Polyphasic Characterization of Desulfuromonas versatilis sp. Nov., an Electrogenic Bacteria Capable of Versatile Metabolism Isolated from a Graphene Oxide-Reducing Enrichment Culture.</title>
        <authorList>
            <person name="Xie L."/>
            <person name="Yoshida N."/>
            <person name="Ishii S."/>
            <person name="Meng L."/>
        </authorList>
    </citation>
    <scope>NUCLEOTIDE SEQUENCE [LARGE SCALE GENOMIC DNA]</scope>
    <source>
        <strain evidence="1 2">NIT-T3</strain>
    </source>
</reference>
<evidence type="ECO:0000313" key="1">
    <source>
        <dbReference type="EMBL" id="BCR04232.1"/>
    </source>
</evidence>
<name>A0ABM8HUB5_9BACT</name>